<dbReference type="PRINTS" id="PR00097">
    <property type="entry name" value="ANTSNTHASEII"/>
</dbReference>
<dbReference type="PANTHER" id="PTHR43418:SF4">
    <property type="entry name" value="MULTIFUNCTIONAL TRYPTOPHAN BIOSYNTHESIS PROTEIN"/>
    <property type="match status" value="1"/>
</dbReference>
<dbReference type="PROSITE" id="PS51273">
    <property type="entry name" value="GATASE_TYPE_1"/>
    <property type="match status" value="1"/>
</dbReference>
<dbReference type="AlphaFoldDB" id="A0A2K8KKV7"/>
<gene>
    <name evidence="3" type="ORF">REIFOR_00400</name>
</gene>
<dbReference type="GO" id="GO:0004049">
    <property type="term" value="F:anthranilate synthase activity"/>
    <property type="evidence" value="ECO:0007669"/>
    <property type="project" value="UniProtKB-EC"/>
</dbReference>
<name>A0A2K8KKV7_9GAMM</name>
<dbReference type="PANTHER" id="PTHR43418">
    <property type="entry name" value="MULTIFUNCTIONAL TRYPTOPHAN BIOSYNTHESIS PROTEIN-RELATED"/>
    <property type="match status" value="1"/>
</dbReference>
<keyword evidence="3" id="KW-0808">Transferase</keyword>
<dbReference type="InterPro" id="IPR050472">
    <property type="entry name" value="Anth_synth/Amidotransfase"/>
</dbReference>
<reference evidence="3 4" key="1">
    <citation type="journal article" date="2017" name="Environ. Microbiol.">
        <title>Genomic and physiological analyses of 'Reinekea forsetii' reveal a versatile opportunistic lifestyle during spring algae blooms.</title>
        <authorList>
            <person name="Avci B."/>
            <person name="Hahnke R.L."/>
            <person name="Chafee M."/>
            <person name="Fischer T."/>
            <person name="Gruber-Vodicka H."/>
            <person name="Tegetmeyer H.E."/>
            <person name="Harder J."/>
            <person name="Fuchs B.M."/>
            <person name="Amann R.I."/>
            <person name="Teeling H."/>
        </authorList>
    </citation>
    <scope>NUCLEOTIDE SEQUENCE [LARGE SCALE GENOMIC DNA]</scope>
    <source>
        <strain evidence="3 4">Hel1_31_D35</strain>
    </source>
</reference>
<dbReference type="PRINTS" id="PR00099">
    <property type="entry name" value="CPSGATASE"/>
</dbReference>
<dbReference type="GO" id="GO:0046654">
    <property type="term" value="P:tetrahydrofolate biosynthetic process"/>
    <property type="evidence" value="ECO:0007669"/>
    <property type="project" value="TreeGrafter"/>
</dbReference>
<evidence type="ECO:0000313" key="3">
    <source>
        <dbReference type="EMBL" id="ATX75575.1"/>
    </source>
</evidence>
<evidence type="ECO:0000313" key="4">
    <source>
        <dbReference type="Proteomes" id="UP000229757"/>
    </source>
</evidence>
<evidence type="ECO:0000259" key="2">
    <source>
        <dbReference type="Pfam" id="PF00117"/>
    </source>
</evidence>
<keyword evidence="4" id="KW-1185">Reference proteome</keyword>
<protein>
    <submittedName>
        <fullName evidence="3">Anthranilate synthase, amidotransferase component</fullName>
        <ecNumber evidence="3">4.1.3.27</ecNumber>
    </submittedName>
</protein>
<dbReference type="EMBL" id="CP011797">
    <property type="protein sequence ID" value="ATX75575.1"/>
    <property type="molecule type" value="Genomic_DNA"/>
</dbReference>
<dbReference type="InterPro" id="IPR017926">
    <property type="entry name" value="GATASE"/>
</dbReference>
<dbReference type="FunFam" id="3.40.50.880:FF:000003">
    <property type="entry name" value="Anthranilate synthase component II"/>
    <property type="match status" value="1"/>
</dbReference>
<evidence type="ECO:0000256" key="1">
    <source>
        <dbReference type="ARBA" id="ARBA00022962"/>
    </source>
</evidence>
<feature type="domain" description="Glutamine amidotransferase" evidence="2">
    <location>
        <begin position="3"/>
        <end position="190"/>
    </location>
</feature>
<dbReference type="SUPFAM" id="SSF52317">
    <property type="entry name" value="Class I glutamine amidotransferase-like"/>
    <property type="match status" value="1"/>
</dbReference>
<dbReference type="InterPro" id="IPR029062">
    <property type="entry name" value="Class_I_gatase-like"/>
</dbReference>
<dbReference type="KEGG" id="rfo:REIFOR_00400"/>
<organism evidence="3 4">
    <name type="scientific">Reinekea forsetii</name>
    <dbReference type="NCBI Taxonomy" id="1336806"/>
    <lineage>
        <taxon>Bacteria</taxon>
        <taxon>Pseudomonadati</taxon>
        <taxon>Pseudomonadota</taxon>
        <taxon>Gammaproteobacteria</taxon>
        <taxon>Oceanospirillales</taxon>
        <taxon>Saccharospirillaceae</taxon>
        <taxon>Reinekea</taxon>
    </lineage>
</organism>
<keyword evidence="3" id="KW-0456">Lyase</keyword>
<dbReference type="InterPro" id="IPR006221">
    <property type="entry name" value="TrpG/PapA_dom"/>
</dbReference>
<accession>A0A2K8KKV7</accession>
<keyword evidence="1" id="KW-0315">Glutamine amidotransferase</keyword>
<dbReference type="RefSeq" id="WP_100255969.1">
    <property type="nucleotide sequence ID" value="NZ_CP011797.1"/>
</dbReference>
<dbReference type="Proteomes" id="UP000229757">
    <property type="component" value="Chromosome"/>
</dbReference>
<dbReference type="OrthoDB" id="9786812at2"/>
<dbReference type="EC" id="4.1.3.27" evidence="3"/>
<dbReference type="CDD" id="cd01743">
    <property type="entry name" value="GATase1_Anthranilate_Synthase"/>
    <property type="match status" value="1"/>
</dbReference>
<dbReference type="GO" id="GO:0005829">
    <property type="term" value="C:cytosol"/>
    <property type="evidence" value="ECO:0007669"/>
    <property type="project" value="TreeGrafter"/>
</dbReference>
<dbReference type="PRINTS" id="PR00096">
    <property type="entry name" value="GATASE"/>
</dbReference>
<dbReference type="GO" id="GO:0046820">
    <property type="term" value="F:4-amino-4-deoxychorismate synthase activity"/>
    <property type="evidence" value="ECO:0007669"/>
    <property type="project" value="TreeGrafter"/>
</dbReference>
<dbReference type="Pfam" id="PF00117">
    <property type="entry name" value="GATase"/>
    <property type="match status" value="1"/>
</dbReference>
<dbReference type="NCBIfam" id="TIGR00566">
    <property type="entry name" value="trpG_papA"/>
    <property type="match status" value="1"/>
</dbReference>
<dbReference type="GO" id="GO:0000162">
    <property type="term" value="P:L-tryptophan biosynthetic process"/>
    <property type="evidence" value="ECO:0007669"/>
    <property type="project" value="TreeGrafter"/>
</dbReference>
<proteinExistence type="predicted"/>
<dbReference type="Gene3D" id="3.40.50.880">
    <property type="match status" value="1"/>
</dbReference>
<sequence>MLLMIDNYDSFTYTLVNYLESLSIEVVVKLNDEIDLAGIAALAPDQIMISPGPGTPDQAGISLAAIRHFGAALPIFGVCLGCQALGQVFGAKVVRAKQVMHGKTSAIHHRQQGVFAGLPSPFNATRYHSLALEQHSIPDCLEVTAWTEDAQGSLDEIMAIRHTELRLEAVQFHPESILTEQGLALLSNFVTR</sequence>